<dbReference type="SMART" id="SM00824">
    <property type="entry name" value="PKS_TE"/>
    <property type="match status" value="1"/>
</dbReference>
<dbReference type="Gene3D" id="3.30.559.10">
    <property type="entry name" value="Chloramphenicol acetyltransferase-like domain"/>
    <property type="match status" value="2"/>
</dbReference>
<dbReference type="InterPro" id="IPR036412">
    <property type="entry name" value="HAD-like_sf"/>
</dbReference>
<dbReference type="SUPFAM" id="SSF53474">
    <property type="entry name" value="alpha/beta-Hydrolases"/>
    <property type="match status" value="1"/>
</dbReference>
<dbReference type="Gene3D" id="1.10.287.490">
    <property type="entry name" value="Helix hairpin bin"/>
    <property type="match status" value="1"/>
</dbReference>
<dbReference type="InterPro" id="IPR001031">
    <property type="entry name" value="Thioesterase"/>
</dbReference>
<dbReference type="InterPro" id="IPR020806">
    <property type="entry name" value="PKS_PP-bd"/>
</dbReference>
<feature type="compositionally biased region" description="Low complexity" evidence="4">
    <location>
        <begin position="992"/>
        <end position="1007"/>
    </location>
</feature>
<dbReference type="Gene3D" id="3.40.50.1000">
    <property type="entry name" value="HAD superfamily/HAD-like"/>
    <property type="match status" value="1"/>
</dbReference>
<evidence type="ECO:0000256" key="2">
    <source>
        <dbReference type="ARBA" id="ARBA00022450"/>
    </source>
</evidence>
<protein>
    <submittedName>
        <fullName evidence="6">Amino acid adenylation domain-containing protein</fullName>
    </submittedName>
</protein>
<dbReference type="InterPro" id="IPR020802">
    <property type="entry name" value="TesA-like"/>
</dbReference>
<feature type="region of interest" description="Disordered" evidence="4">
    <location>
        <begin position="988"/>
        <end position="1010"/>
    </location>
</feature>
<dbReference type="EMBL" id="JAWIIV010000013">
    <property type="protein sequence ID" value="MEC4720698.1"/>
    <property type="molecule type" value="Genomic_DNA"/>
</dbReference>
<dbReference type="CDD" id="cd05930">
    <property type="entry name" value="A_NRPS"/>
    <property type="match status" value="1"/>
</dbReference>
<dbReference type="RefSeq" id="WP_326507414.1">
    <property type="nucleotide sequence ID" value="NZ_JAWIIV010000013.1"/>
</dbReference>
<dbReference type="CDD" id="cd19531">
    <property type="entry name" value="LCL_NRPS-like"/>
    <property type="match status" value="1"/>
</dbReference>
<dbReference type="InterPro" id="IPR036736">
    <property type="entry name" value="ACP-like_sf"/>
</dbReference>
<proteinExistence type="predicted"/>
<dbReference type="InterPro" id="IPR023213">
    <property type="entry name" value="CAT-like_dom_sf"/>
</dbReference>
<dbReference type="PANTHER" id="PTHR45527">
    <property type="entry name" value="NONRIBOSOMAL PEPTIDE SYNTHETASE"/>
    <property type="match status" value="1"/>
</dbReference>
<dbReference type="InterPro" id="IPR025110">
    <property type="entry name" value="AMP-bd_C"/>
</dbReference>
<dbReference type="InterPro" id="IPR020845">
    <property type="entry name" value="AMP-binding_CS"/>
</dbReference>
<dbReference type="InterPro" id="IPR010033">
    <property type="entry name" value="HAD_SF_ppase_IIIC"/>
</dbReference>
<comment type="caution">
    <text evidence="6">The sequence shown here is derived from an EMBL/GenBank/DDBJ whole genome shotgun (WGS) entry which is preliminary data.</text>
</comment>
<dbReference type="Gene3D" id="3.40.50.12780">
    <property type="entry name" value="N-terminal domain of ligase-like"/>
    <property type="match status" value="1"/>
</dbReference>
<dbReference type="SUPFAM" id="SSF47336">
    <property type="entry name" value="ACP-like"/>
    <property type="match status" value="2"/>
</dbReference>
<feature type="domain" description="Carrier" evidence="5">
    <location>
        <begin position="1067"/>
        <end position="1142"/>
    </location>
</feature>
<evidence type="ECO:0000256" key="1">
    <source>
        <dbReference type="ARBA" id="ARBA00001957"/>
    </source>
</evidence>
<dbReference type="InterPro" id="IPR006162">
    <property type="entry name" value="Ppantetheine_attach_site"/>
</dbReference>
<evidence type="ECO:0000313" key="6">
    <source>
        <dbReference type="EMBL" id="MEC4720698.1"/>
    </source>
</evidence>
<dbReference type="InterPro" id="IPR036514">
    <property type="entry name" value="SGNH_hydro_sf"/>
</dbReference>
<evidence type="ECO:0000256" key="3">
    <source>
        <dbReference type="ARBA" id="ARBA00022553"/>
    </source>
</evidence>
<dbReference type="CDD" id="cd19543">
    <property type="entry name" value="DCL_NRPS"/>
    <property type="match status" value="1"/>
</dbReference>
<dbReference type="Gene3D" id="3.40.50.1110">
    <property type="entry name" value="SGNH hydrolase"/>
    <property type="match status" value="1"/>
</dbReference>
<dbReference type="InterPro" id="IPR023214">
    <property type="entry name" value="HAD_sf"/>
</dbReference>
<dbReference type="InterPro" id="IPR000873">
    <property type="entry name" value="AMP-dep_synth/lig_dom"/>
</dbReference>
<organism evidence="6 7">
    <name type="scientific">Noviherbaspirillum album</name>
    <dbReference type="NCBI Taxonomy" id="3080276"/>
    <lineage>
        <taxon>Bacteria</taxon>
        <taxon>Pseudomonadati</taxon>
        <taxon>Pseudomonadota</taxon>
        <taxon>Betaproteobacteria</taxon>
        <taxon>Burkholderiales</taxon>
        <taxon>Oxalobacteraceae</taxon>
        <taxon>Noviherbaspirillum</taxon>
    </lineage>
</organism>
<dbReference type="Gene3D" id="3.30.300.30">
    <property type="match status" value="1"/>
</dbReference>
<dbReference type="NCBIfam" id="TIGR01681">
    <property type="entry name" value="HAD-SF-IIIC"/>
    <property type="match status" value="1"/>
</dbReference>
<dbReference type="NCBIfam" id="TIGR01733">
    <property type="entry name" value="AA-adenyl-dom"/>
    <property type="match status" value="1"/>
</dbReference>
<dbReference type="InterPro" id="IPR045851">
    <property type="entry name" value="AMP-bd_C_sf"/>
</dbReference>
<dbReference type="SUPFAM" id="SSF56801">
    <property type="entry name" value="Acetyl-CoA synthetase-like"/>
    <property type="match status" value="1"/>
</dbReference>
<dbReference type="PROSITE" id="PS00012">
    <property type="entry name" value="PHOSPHOPANTETHEINE"/>
    <property type="match status" value="1"/>
</dbReference>
<gene>
    <name evidence="6" type="ORF">RY831_16160</name>
</gene>
<dbReference type="SMART" id="SM00823">
    <property type="entry name" value="PKS_PP"/>
    <property type="match status" value="2"/>
</dbReference>
<dbReference type="SUPFAM" id="SSF52777">
    <property type="entry name" value="CoA-dependent acyltransferases"/>
    <property type="match status" value="4"/>
</dbReference>
<dbReference type="Gene3D" id="3.30.559.30">
    <property type="entry name" value="Nonribosomal peptide synthetase, condensation domain"/>
    <property type="match status" value="2"/>
</dbReference>
<dbReference type="PROSITE" id="PS00455">
    <property type="entry name" value="AMP_BINDING"/>
    <property type="match status" value="1"/>
</dbReference>
<dbReference type="Gene3D" id="3.40.50.1820">
    <property type="entry name" value="alpha/beta hydrolase"/>
    <property type="match status" value="1"/>
</dbReference>
<dbReference type="InterPro" id="IPR009081">
    <property type="entry name" value="PP-bd_ACP"/>
</dbReference>
<dbReference type="InterPro" id="IPR010037">
    <property type="entry name" value="FkbH_domain"/>
</dbReference>
<comment type="cofactor">
    <cofactor evidence="1">
        <name>pantetheine 4'-phosphate</name>
        <dbReference type="ChEBI" id="CHEBI:47942"/>
    </cofactor>
</comment>
<keyword evidence="3" id="KW-0597">Phosphoprotein</keyword>
<dbReference type="SUPFAM" id="SSF56784">
    <property type="entry name" value="HAD-like"/>
    <property type="match status" value="1"/>
</dbReference>
<dbReference type="Gene3D" id="1.10.1200.10">
    <property type="entry name" value="ACP-like"/>
    <property type="match status" value="2"/>
</dbReference>
<evidence type="ECO:0000313" key="7">
    <source>
        <dbReference type="Proteomes" id="UP001352263"/>
    </source>
</evidence>
<dbReference type="InterPro" id="IPR042099">
    <property type="entry name" value="ANL_N_sf"/>
</dbReference>
<dbReference type="Pfam" id="PF00668">
    <property type="entry name" value="Condensation"/>
    <property type="match status" value="2"/>
</dbReference>
<dbReference type="Pfam" id="PF13193">
    <property type="entry name" value="AMP-binding_C"/>
    <property type="match status" value="1"/>
</dbReference>
<dbReference type="NCBIfam" id="TIGR01686">
    <property type="entry name" value="FkbH"/>
    <property type="match status" value="1"/>
</dbReference>
<dbReference type="InterPro" id="IPR029058">
    <property type="entry name" value="AB_hydrolase_fold"/>
</dbReference>
<dbReference type="Pfam" id="PF00501">
    <property type="entry name" value="AMP-binding"/>
    <property type="match status" value="1"/>
</dbReference>
<dbReference type="Proteomes" id="UP001352263">
    <property type="component" value="Unassembled WGS sequence"/>
</dbReference>
<name>A0ABU6JAM3_9BURK</name>
<evidence type="ECO:0000256" key="4">
    <source>
        <dbReference type="SAM" id="MobiDB-lite"/>
    </source>
</evidence>
<dbReference type="Pfam" id="PF00550">
    <property type="entry name" value="PP-binding"/>
    <property type="match status" value="2"/>
</dbReference>
<dbReference type="Pfam" id="PF00975">
    <property type="entry name" value="Thioesterase"/>
    <property type="match status" value="1"/>
</dbReference>
<dbReference type="PANTHER" id="PTHR45527:SF1">
    <property type="entry name" value="FATTY ACID SYNTHASE"/>
    <property type="match status" value="1"/>
</dbReference>
<accession>A0ABU6JAM3</accession>
<keyword evidence="7" id="KW-1185">Reference proteome</keyword>
<dbReference type="InterPro" id="IPR001242">
    <property type="entry name" value="Condensation_dom"/>
</dbReference>
<feature type="domain" description="Carrier" evidence="5">
    <location>
        <begin position="2131"/>
        <end position="2205"/>
    </location>
</feature>
<keyword evidence="2" id="KW-0596">Phosphopantetheine</keyword>
<reference evidence="6 7" key="1">
    <citation type="submission" date="2023-10" db="EMBL/GenBank/DDBJ databases">
        <title>Noviherbaspirillum sp. CPCC 100848 genome assembly.</title>
        <authorList>
            <person name="Li X.Y."/>
            <person name="Fang X.M."/>
        </authorList>
    </citation>
    <scope>NUCLEOTIDE SEQUENCE [LARGE SCALE GENOMIC DNA]</scope>
    <source>
        <strain evidence="6 7">CPCC 100848</strain>
    </source>
</reference>
<evidence type="ECO:0000259" key="5">
    <source>
        <dbReference type="PROSITE" id="PS50075"/>
    </source>
</evidence>
<dbReference type="PROSITE" id="PS50075">
    <property type="entry name" value="CARRIER"/>
    <property type="match status" value="2"/>
</dbReference>
<sequence>MIDRRNISNLYPLSSLQEGMLYHALREPESRAYFEQIDFEVPGKLSAAAYRQAWEDLVARHDILRTVFAVRKLPQPLQIVLRQAPLALTEEDLSALAPELAEARITAYRNEDLARGFDLTAAVPMRLGLFTLAGGRHRAVWSFHHILLDGWSLAILQSDLDALYAARIAGRSAALPPPAPFSAYIKWLGGRDRKQGLAYWQTRLQGLSFPTPVPRRIDSRFGSSTAGHVVGEIRHPLAADAAQALPRLAAAHGVTVNIVVQCLWGMLLCRLNGQRDAAFAATVSGRPPELPDAARTVGIFINAVPVRVRLQGDESFAGLLACLHAESIESQPYHDCPLPEVQAEHPLRDALFDHILVFENYPQDEKASQPSAPDAVHLHEYTHYNFEFQFLPGDPPVLRMRFNQNLFDPASIAVIAGQFEDMLLSAAADPQRSAQQIALPAPKWQAPATLAIAASFTAEPIAETLRWWLAQFACASEVRLAPYNQCLTQLGDAQSVLSQADLGVLLLRFEDAARDLDGLSTAEACASLDAQYDALHSLLERRQGNPLIVALLPCNPQGALADKLLSLEQRWAAAMLALPGVVPLDLRRLAGRFGLDEVFDPEADHIGHMPYSAQAFDAVAAGIARAVMARARAPFKVIAVDCDNTLWSGVVGEAGPLGVHVGAGHLALQQFLLERMQEGFLITLASKNREEDVWAVLDQHPDMLLRREHIAAAAINWQPKSGNLRQLASRLNLGVDSFIFLDDSPVECSEVMQNCPEALAIPMPSDPALFESWLAHVWAFDVTAVTAEDRERTGMMQAESRRQALLGETDPQSFLEQLQLTVKVGPAQRHQIARVAQLTQRTNQFNLSGKRRSEEDIAQLIADPETSVMAVEVEDRFGAYGLTGVIIVRKAAGTLAIDTLLLSCRVLGRKVEHALLGALARQALQAGCGEVRALLVPTERNEPVRIFLRQPPWEAAGENLFICKAAAGAAEVPGVEVIDNFQFAPSQTDANASAQEPAPSATSAPAAQVPDSAAIRTQWPEFPVPVRNEAQLRHAFQYLPLLAACAGWPHARLRHASRTTSRPAGRMPASGSEAAVAAIWSEVLGREVADAEAAFIDLGGHSLHAVRAVSRLGRAFNRELGLSQFFALGSIAKIAAWLDSQPAANTQAATTGASIPLAPDAPSYPLSHNQQRLWILSRLGAAANTYNLCAAFTLRGGLNLPALRHAVGELLERHEALRTVFRLEGEQPRQVIVAAHEASFSVISHTAGKGSEETNAAIRAHITSRSRTPFDLEHGPLFRMELHATDTDEQVLAIYLHHIIGDGWSFSLLLDDLANAYARHAGKVNTKTDSKTTTPVLRYRDFAVWNRSHEYEKALVRQRDYWLRQLQPLVPIAQFPMDFPRPAVPGNEGASLECVLPMPLKQLKAWAAERHVSLFPLLASLVTVVMYRCGGETTVRLGMPVAGRDRPELEQTVGFFANTTVVSAQLAADQTFLDVITTLQQQVTGAIENQAYSFDRLVSELKPEREPGRNPLFDAMVVLQNPRDGAGKLPGIEVTDFEMDSGLAAFDLVFEFAERNENELACALRYRKDLYRDDTAQLLLQRVTSLLASALAAPDTAIHRLGMHGTSERARLDAFADGGKRALPAITLPELFSRQAAATPAAPALVSGGLRLDYRTLDRRANAIARHLRLELGIADGDTVAVMLERHADWPIAMLGAMKAGAVYLPLDLRHPAARRRELLRQSGAKVLIAATDDLAPFDDLEGLHRMAPLRTGPDLDIESEHAPAAGSNPDDAAYLIFTSGSTGKPKGVKVHHRAFINMILEQVRGFALREDDVVMHVASCAFDASLSEFFMAWACGGAVVIADNDTVRDSKLLAGCIARHGATVATFTPSHLRQLADRDLSGLRKIILAAEPVLGRDARRLKSLGIECFNAYGPTETAVCATLGRIDKFPEDAMPVPIGRPLANLTLRIIDSHGGDAPLGTPGELTILGEGVALGYLNASQDAGSAFFTLAGGMRGYRTGDIVRWLPDGQLEYLGRKDAQVKIRGHRVEPAEIAAALSALEDVRQAEVVVEGDETVKFLTAYLCGRPQTDARLRAVLAERLPAHMIPARFVWLESMPLTTSGKLDRSALPALAVARSADPDDRAAPAESASLTATESKLLRLWRELLPGSVDADTDFFLAGGNSLLAMTGARRIEAEMGIACPALQFFRTPTVRDMAAALDSSANTKLLQHFGNGEVQILALPPHPGMDLGYAALSRALPEATIHAARFVDKPVSDLVEDYRLAYDDMNICDGALLIGYSAGGMLALALAAALEASGRRPRAVILLDTWDLSKASAAVRAGIDADMAAFASGNDREGNGYRARMSSFAPRGPVAAPVHHLLAATGGAQAPDGVTRDWKHLANTDYKTYAMQGRHHELLDDAHVGATAGCLREIMRQLPPAEFNYKTS</sequence>
<dbReference type="InterPro" id="IPR010071">
    <property type="entry name" value="AA_adenyl_dom"/>
</dbReference>